<dbReference type="GO" id="GO:0016020">
    <property type="term" value="C:membrane"/>
    <property type="evidence" value="ECO:0007669"/>
    <property type="project" value="UniProtKB-SubCell"/>
</dbReference>
<comment type="similarity">
    <text evidence="2">Belongs to the nematode receptor-like protein srd family.</text>
</comment>
<evidence type="ECO:0008006" key="9">
    <source>
        <dbReference type="Google" id="ProtNLM"/>
    </source>
</evidence>
<feature type="transmembrane region" description="Helical" evidence="6">
    <location>
        <begin position="65"/>
        <end position="87"/>
    </location>
</feature>
<evidence type="ECO:0000313" key="7">
    <source>
        <dbReference type="EMBL" id="GMS93489.1"/>
    </source>
</evidence>
<dbReference type="InterPro" id="IPR050920">
    <property type="entry name" value="Nematode_rcpt-like_delta"/>
</dbReference>
<organism evidence="7 8">
    <name type="scientific">Pristionchus entomophagus</name>
    <dbReference type="NCBI Taxonomy" id="358040"/>
    <lineage>
        <taxon>Eukaryota</taxon>
        <taxon>Metazoa</taxon>
        <taxon>Ecdysozoa</taxon>
        <taxon>Nematoda</taxon>
        <taxon>Chromadorea</taxon>
        <taxon>Rhabditida</taxon>
        <taxon>Rhabditina</taxon>
        <taxon>Diplogasteromorpha</taxon>
        <taxon>Diplogasteroidea</taxon>
        <taxon>Neodiplogasteridae</taxon>
        <taxon>Pristionchus</taxon>
    </lineage>
</organism>
<feature type="transmembrane region" description="Helical" evidence="6">
    <location>
        <begin position="154"/>
        <end position="175"/>
    </location>
</feature>
<evidence type="ECO:0000256" key="1">
    <source>
        <dbReference type="ARBA" id="ARBA00004141"/>
    </source>
</evidence>
<keyword evidence="8" id="KW-1185">Reference proteome</keyword>
<dbReference type="PANTHER" id="PTHR22945:SF40">
    <property type="entry name" value="SERPENTINE RECEPTOR, CLASS D (DELTA)-RELATED"/>
    <property type="match status" value="1"/>
</dbReference>
<dbReference type="AlphaFoldDB" id="A0AAV5TGJ9"/>
<dbReference type="PANTHER" id="PTHR22945">
    <property type="entry name" value="SERPENTINE RECEPTOR, CLASS D DELTA"/>
    <property type="match status" value="1"/>
</dbReference>
<dbReference type="InterPro" id="IPR019421">
    <property type="entry name" value="7TM_GPCR_serpentine_rcpt_Srd"/>
</dbReference>
<evidence type="ECO:0000256" key="5">
    <source>
        <dbReference type="ARBA" id="ARBA00023136"/>
    </source>
</evidence>
<evidence type="ECO:0000256" key="4">
    <source>
        <dbReference type="ARBA" id="ARBA00022989"/>
    </source>
</evidence>
<evidence type="ECO:0000313" key="8">
    <source>
        <dbReference type="Proteomes" id="UP001432027"/>
    </source>
</evidence>
<evidence type="ECO:0000256" key="3">
    <source>
        <dbReference type="ARBA" id="ARBA00022692"/>
    </source>
</evidence>
<dbReference type="Pfam" id="PF10317">
    <property type="entry name" value="7TM_GPCR_Srd"/>
    <property type="match status" value="1"/>
</dbReference>
<proteinExistence type="inferred from homology"/>
<comment type="subcellular location">
    <subcellularLocation>
        <location evidence="1">Membrane</location>
        <topology evidence="1">Multi-pass membrane protein</topology>
    </subcellularLocation>
</comment>
<gene>
    <name evidence="7" type="ORF">PENTCL1PPCAC_15664</name>
</gene>
<keyword evidence="5 6" id="KW-0472">Membrane</keyword>
<accession>A0AAV5TGJ9</accession>
<evidence type="ECO:0000256" key="2">
    <source>
        <dbReference type="ARBA" id="ARBA00009166"/>
    </source>
</evidence>
<evidence type="ECO:0000256" key="6">
    <source>
        <dbReference type="SAM" id="Phobius"/>
    </source>
</evidence>
<feature type="transmembrane region" description="Helical" evidence="6">
    <location>
        <begin position="99"/>
        <end position="125"/>
    </location>
</feature>
<keyword evidence="4 6" id="KW-1133">Transmembrane helix</keyword>
<reference evidence="7" key="1">
    <citation type="submission" date="2023-10" db="EMBL/GenBank/DDBJ databases">
        <title>Genome assembly of Pristionchus species.</title>
        <authorList>
            <person name="Yoshida K."/>
            <person name="Sommer R.J."/>
        </authorList>
    </citation>
    <scope>NUCLEOTIDE SEQUENCE</scope>
    <source>
        <strain evidence="7">RS0144</strain>
    </source>
</reference>
<dbReference type="EMBL" id="BTSX01000004">
    <property type="protein sequence ID" value="GMS93489.1"/>
    <property type="molecule type" value="Genomic_DNA"/>
</dbReference>
<protein>
    <recommendedName>
        <fullName evidence="9">G protein-coupled receptor</fullName>
    </recommendedName>
</protein>
<keyword evidence="3 6" id="KW-0812">Transmembrane</keyword>
<name>A0AAV5TGJ9_9BILA</name>
<sequence>MLTTTDTVHTVALCSLDISAIALNALLVYAIVTRLINLHDGSQLYVFVGACSHLGRWFCHLCQTIHLFFVCHSTVVLLHSFCFRLYILRENITEVKIPTSLVTFLICVLLYGPTLLMMVFFYSAFEYTPPELMRALHFEDYPTTWYPNITDHRFVIALSFVVILSPSAMVMMFFVRRRLLGAISKMK</sequence>
<feature type="transmembrane region" description="Helical" evidence="6">
    <location>
        <begin position="12"/>
        <end position="32"/>
    </location>
</feature>
<comment type="caution">
    <text evidence="7">The sequence shown here is derived from an EMBL/GenBank/DDBJ whole genome shotgun (WGS) entry which is preliminary data.</text>
</comment>
<dbReference type="Proteomes" id="UP001432027">
    <property type="component" value="Unassembled WGS sequence"/>
</dbReference>